<name>A0A7R9PWY1_9ACAR</name>
<feature type="region of interest" description="Disordered" evidence="7">
    <location>
        <begin position="350"/>
        <end position="398"/>
    </location>
</feature>
<evidence type="ECO:0000256" key="6">
    <source>
        <dbReference type="PROSITE-ProRule" id="PRU00175"/>
    </source>
</evidence>
<comment type="subcellular location">
    <subcellularLocation>
        <location evidence="1">Nucleus</location>
    </subcellularLocation>
</comment>
<feature type="domain" description="DWNN" evidence="9">
    <location>
        <begin position="3"/>
        <end position="76"/>
    </location>
</feature>
<reference evidence="10" key="1">
    <citation type="submission" date="2020-11" db="EMBL/GenBank/DDBJ databases">
        <authorList>
            <person name="Tran Van P."/>
        </authorList>
    </citation>
    <scope>NUCLEOTIDE SEQUENCE</scope>
</reference>
<dbReference type="SUPFAM" id="SSF57850">
    <property type="entry name" value="RING/U-box"/>
    <property type="match status" value="1"/>
</dbReference>
<keyword evidence="5" id="KW-0539">Nucleus</keyword>
<evidence type="ECO:0000256" key="4">
    <source>
        <dbReference type="ARBA" id="ARBA00022833"/>
    </source>
</evidence>
<feature type="compositionally biased region" description="Polar residues" evidence="7">
    <location>
        <begin position="452"/>
        <end position="463"/>
    </location>
</feature>
<dbReference type="Pfam" id="PF08783">
    <property type="entry name" value="DWNN"/>
    <property type="match status" value="1"/>
</dbReference>
<dbReference type="SMART" id="SM01180">
    <property type="entry name" value="DWNN"/>
    <property type="match status" value="1"/>
</dbReference>
<sequence>MSVHYKFKSSRDKHTVIFDGLHISVSDLKKAIMAQRKIGKSADLDLQITNPQTGEVYDSDAALIPKNTSVEVARVPVSGNHKKSWYADRLDANSSKGVRNANSPSHKEVLNITKSSNISTSYGTEEEGITAAITQSTQDYDVSKFTDVKRSTGIPRSFMIPANADQKGALLTASGDYAVPIIDHQAYAVVKKEKPPFMPNSDESDGPESGQEIPEDLKCTVCQDVLLDAVLTPCCGNSYCDECVRSALLESDSHECPTCHEQNVSPDQLIPNRYLRSAVTKFRSDTGYHKDHKYVPFSVNGVAPKGQSLSAAATVAVTPSTAATGVDSKPDVKPIIDTKVDDTLDARLTPDVTDTTTTEAEDKTAVNDIKAEPFSSSPQPLSSPKPSESETAVENSAADVSMDEVILGSPKVGYDLGLDATSPDIHSSNLGTNETTNSLPQTDKITAEDGTDSQPGSTTTGPNTPLVDEPSDIYDAAVTNDQTTVQTSSSSDVNPVVSLAQYSNQTVPMQAYPQRHRMPGPPPQQIRAIRTTIGPQNPAMMAAAGQRNPTLLPPPPRGSFPPPPRPGMPQNFRPMAGQPYPMAMSHAMPPYGYPPQMRPPTYDPYGYMGPRSQHMSHMHSMAMHGMADAPPPGSAPITDPYYSHTAANYDDYEDRLNRFTRQLESKSRSRPKQRRSASRSRSRHHSRSRSRSSSSSTSSSSSSTSRSSRFTMSSRSFSGTSRSRSRSYSPHRRRSRSRGRYRRRSRSPSPARYRDYRESGREQRYRRSRSPYGGRNRRDDDRTHGRYAKDRTKDNNKERDNKDTKHRELRSGRHERNDTSNRSSHRSDDKKSSKDASKQSHSSRCHKSRTTDDQKRSNRTKGSVKEEPKDKRVPEIEVTADTIAAATEATNALTETKVETELIDKNSEIMAEIEAMDTNVVSYETTTESEDKVPELMVSLEGYISVQNDKMESNEDNRTNCELQVIESNAVKEECEPIERTDEAIMFTEAVDTLYDNNESELITKNSDFLFLTEPMDTFEPEIESKPELDANGTQPDGADTKYKSMDNDDKNKSSDRKRSKDKSKKHHRHHHKSHYDSDSRRSDDRNRSSHAKERNKDKDRDKDGKYRESRSGRHAEPSNRSSHRSDDKKSAAKESSKQSHSTSRVSSSHKSDDQKRSKTSSKDESNDKSAESAVKSIVKKEVTDATDTTAIKADTKTVNNDKSKAIPNDKQRDGSDKTKDKQSTENKDVKSRSSSSKRSKDKSKKHHKHHKSSDDTRDSKRRDDDSKSRSKKSSKRSREGGEITGGGVDTKFICLIDV</sequence>
<evidence type="ECO:0000259" key="8">
    <source>
        <dbReference type="PROSITE" id="PS50089"/>
    </source>
</evidence>
<dbReference type="GO" id="GO:0016567">
    <property type="term" value="P:protein ubiquitination"/>
    <property type="evidence" value="ECO:0007669"/>
    <property type="project" value="InterPro"/>
</dbReference>
<feature type="compositionally biased region" description="Polar residues" evidence="7">
    <location>
        <begin position="424"/>
        <end position="444"/>
    </location>
</feature>
<dbReference type="InterPro" id="IPR001841">
    <property type="entry name" value="Znf_RING"/>
</dbReference>
<dbReference type="GO" id="GO:0006397">
    <property type="term" value="P:mRNA processing"/>
    <property type="evidence" value="ECO:0007669"/>
    <property type="project" value="InterPro"/>
</dbReference>
<dbReference type="GO" id="GO:0005634">
    <property type="term" value="C:nucleus"/>
    <property type="evidence" value="ECO:0007669"/>
    <property type="project" value="UniProtKB-SubCell"/>
</dbReference>
<feature type="compositionally biased region" description="Basic and acidic residues" evidence="7">
    <location>
        <begin position="752"/>
        <end position="765"/>
    </location>
</feature>
<feature type="compositionally biased region" description="Basic and acidic residues" evidence="7">
    <location>
        <begin position="863"/>
        <end position="875"/>
    </location>
</feature>
<feature type="compositionally biased region" description="Basic and acidic residues" evidence="7">
    <location>
        <begin position="360"/>
        <end position="371"/>
    </location>
</feature>
<dbReference type="Gene3D" id="3.10.20.90">
    <property type="entry name" value="Phosphatidylinositol 3-kinase Catalytic Subunit, Chain A, domain 1"/>
    <property type="match status" value="1"/>
</dbReference>
<dbReference type="OrthoDB" id="106784at2759"/>
<keyword evidence="3 6" id="KW-0863">Zinc-finger</keyword>
<dbReference type="SMART" id="SM00184">
    <property type="entry name" value="RING"/>
    <property type="match status" value="1"/>
</dbReference>
<evidence type="ECO:0000256" key="2">
    <source>
        <dbReference type="ARBA" id="ARBA00022723"/>
    </source>
</evidence>
<feature type="compositionally biased region" description="Basic residues" evidence="7">
    <location>
        <begin position="723"/>
        <end position="746"/>
    </location>
</feature>
<dbReference type="GO" id="GO:0061630">
    <property type="term" value="F:ubiquitin protein ligase activity"/>
    <property type="evidence" value="ECO:0007669"/>
    <property type="project" value="InterPro"/>
</dbReference>
<dbReference type="InterPro" id="IPR014891">
    <property type="entry name" value="DWNN_domain"/>
</dbReference>
<dbReference type="CDD" id="cd16620">
    <property type="entry name" value="vRING-HC-C4C4_RBBP6"/>
    <property type="match status" value="1"/>
</dbReference>
<evidence type="ECO:0000256" key="1">
    <source>
        <dbReference type="ARBA" id="ARBA00004123"/>
    </source>
</evidence>
<dbReference type="PANTHER" id="PTHR15439">
    <property type="entry name" value="RETINOBLASTOMA-BINDING PROTEIN 6"/>
    <property type="match status" value="1"/>
</dbReference>
<feature type="compositionally biased region" description="Basic residues" evidence="7">
    <location>
        <begin position="668"/>
        <end position="690"/>
    </location>
</feature>
<feature type="compositionally biased region" description="Basic and acidic residues" evidence="7">
    <location>
        <begin position="1194"/>
        <end position="1232"/>
    </location>
</feature>
<evidence type="ECO:0000256" key="3">
    <source>
        <dbReference type="ARBA" id="ARBA00022771"/>
    </source>
</evidence>
<feature type="region of interest" description="Disordered" evidence="7">
    <location>
        <begin position="423"/>
        <end position="468"/>
    </location>
</feature>
<dbReference type="GO" id="GO:0008270">
    <property type="term" value="F:zinc ion binding"/>
    <property type="evidence" value="ECO:0007669"/>
    <property type="project" value="UniProtKB-KW"/>
</dbReference>
<feature type="compositionally biased region" description="Basic and acidic residues" evidence="7">
    <location>
        <begin position="1150"/>
        <end position="1171"/>
    </location>
</feature>
<feature type="compositionally biased region" description="Low complexity" evidence="7">
    <location>
        <begin position="691"/>
        <end position="722"/>
    </location>
</feature>
<dbReference type="EMBL" id="OC856211">
    <property type="protein sequence ID" value="CAD7623375.1"/>
    <property type="molecule type" value="Genomic_DNA"/>
</dbReference>
<dbReference type="Proteomes" id="UP000759131">
    <property type="component" value="Unassembled WGS sequence"/>
</dbReference>
<dbReference type="GO" id="GO:0006511">
    <property type="term" value="P:ubiquitin-dependent protein catabolic process"/>
    <property type="evidence" value="ECO:0007669"/>
    <property type="project" value="TreeGrafter"/>
</dbReference>
<dbReference type="Gene3D" id="3.30.40.10">
    <property type="entry name" value="Zinc/RING finger domain, C3HC4 (zinc finger)"/>
    <property type="match status" value="1"/>
</dbReference>
<feature type="compositionally biased region" description="Basic and acidic residues" evidence="7">
    <location>
        <begin position="776"/>
        <end position="838"/>
    </location>
</feature>
<keyword evidence="11" id="KW-1185">Reference proteome</keyword>
<dbReference type="PROSITE" id="PS51282">
    <property type="entry name" value="DWNN"/>
    <property type="match status" value="1"/>
</dbReference>
<feature type="compositionally biased region" description="Basic and acidic residues" evidence="7">
    <location>
        <begin position="1039"/>
        <end position="1059"/>
    </location>
</feature>
<gene>
    <name evidence="10" type="ORF">OSB1V03_LOCUS3831</name>
</gene>
<protein>
    <recommendedName>
        <fullName evidence="12">E3 ubiquitin-protein ligase RBBP6</fullName>
    </recommendedName>
</protein>
<dbReference type="InterPro" id="IPR013083">
    <property type="entry name" value="Znf_RING/FYVE/PHD"/>
</dbReference>
<evidence type="ECO:0000256" key="7">
    <source>
        <dbReference type="SAM" id="MobiDB-lite"/>
    </source>
</evidence>
<feature type="region of interest" description="Disordered" evidence="7">
    <location>
        <begin position="1024"/>
        <end position="1290"/>
    </location>
</feature>
<dbReference type="InterPro" id="IPR033489">
    <property type="entry name" value="RBBP6"/>
</dbReference>
<feature type="compositionally biased region" description="Basic and acidic residues" evidence="7">
    <location>
        <begin position="1075"/>
        <end position="1138"/>
    </location>
</feature>
<keyword evidence="4" id="KW-0862">Zinc</keyword>
<feature type="region of interest" description="Disordered" evidence="7">
    <location>
        <begin position="661"/>
        <end position="875"/>
    </location>
</feature>
<dbReference type="EMBL" id="CAJPIZ010001636">
    <property type="protein sequence ID" value="CAG2103805.1"/>
    <property type="molecule type" value="Genomic_DNA"/>
</dbReference>
<accession>A0A7R9PWY1</accession>
<evidence type="ECO:0008006" key="12">
    <source>
        <dbReference type="Google" id="ProtNLM"/>
    </source>
</evidence>
<feature type="compositionally biased region" description="Basic residues" evidence="7">
    <location>
        <begin position="1236"/>
        <end position="1252"/>
    </location>
</feature>
<feature type="domain" description="RING-type" evidence="8">
    <location>
        <begin position="219"/>
        <end position="260"/>
    </location>
</feature>
<organism evidence="10">
    <name type="scientific">Medioppia subpectinata</name>
    <dbReference type="NCBI Taxonomy" id="1979941"/>
    <lineage>
        <taxon>Eukaryota</taxon>
        <taxon>Metazoa</taxon>
        <taxon>Ecdysozoa</taxon>
        <taxon>Arthropoda</taxon>
        <taxon>Chelicerata</taxon>
        <taxon>Arachnida</taxon>
        <taxon>Acari</taxon>
        <taxon>Acariformes</taxon>
        <taxon>Sarcoptiformes</taxon>
        <taxon>Oribatida</taxon>
        <taxon>Brachypylina</taxon>
        <taxon>Oppioidea</taxon>
        <taxon>Oppiidae</taxon>
        <taxon>Medioppia</taxon>
    </lineage>
</organism>
<dbReference type="PANTHER" id="PTHR15439:SF0">
    <property type="entry name" value="CELL DIVISION CYCLE AND APOPTOSIS REGULATOR PROTEIN 1-RELATED"/>
    <property type="match status" value="1"/>
</dbReference>
<evidence type="ECO:0000259" key="9">
    <source>
        <dbReference type="PROSITE" id="PS51282"/>
    </source>
</evidence>
<evidence type="ECO:0000313" key="10">
    <source>
        <dbReference type="EMBL" id="CAD7623375.1"/>
    </source>
</evidence>
<keyword evidence="2" id="KW-0479">Metal-binding</keyword>
<feature type="compositionally biased region" description="Basic and acidic residues" evidence="7">
    <location>
        <begin position="1253"/>
        <end position="1269"/>
    </location>
</feature>
<proteinExistence type="predicted"/>
<dbReference type="PROSITE" id="PS50089">
    <property type="entry name" value="ZF_RING_2"/>
    <property type="match status" value="1"/>
</dbReference>
<evidence type="ECO:0000256" key="5">
    <source>
        <dbReference type="ARBA" id="ARBA00023242"/>
    </source>
</evidence>
<feature type="compositionally biased region" description="Basic residues" evidence="7">
    <location>
        <begin position="1060"/>
        <end position="1074"/>
    </location>
</feature>
<feature type="compositionally biased region" description="Low complexity" evidence="7">
    <location>
        <begin position="1139"/>
        <end position="1149"/>
    </location>
</feature>
<feature type="compositionally biased region" description="Low complexity" evidence="7">
    <location>
        <begin position="372"/>
        <end position="390"/>
    </location>
</feature>
<evidence type="ECO:0000313" key="11">
    <source>
        <dbReference type="Proteomes" id="UP000759131"/>
    </source>
</evidence>